<keyword evidence="16" id="KW-1185">Reference proteome</keyword>
<dbReference type="PROSITE" id="PS51201">
    <property type="entry name" value="RCK_N"/>
    <property type="match status" value="1"/>
</dbReference>
<dbReference type="Pfam" id="PF03493">
    <property type="entry name" value="BK_channel_a"/>
    <property type="match status" value="1"/>
</dbReference>
<evidence type="ECO:0000256" key="2">
    <source>
        <dbReference type="ARBA" id="ARBA00022448"/>
    </source>
</evidence>
<name>A0ABP0GG97_CLALP</name>
<evidence type="ECO:0000256" key="7">
    <source>
        <dbReference type="ARBA" id="ARBA00022989"/>
    </source>
</evidence>
<evidence type="ECO:0000256" key="9">
    <source>
        <dbReference type="ARBA" id="ARBA00023136"/>
    </source>
</evidence>
<dbReference type="Gene3D" id="1.10.287.70">
    <property type="match status" value="1"/>
</dbReference>
<evidence type="ECO:0000256" key="1">
    <source>
        <dbReference type="ARBA" id="ARBA00004141"/>
    </source>
</evidence>
<dbReference type="SUPFAM" id="SSF81324">
    <property type="entry name" value="Voltage-gated potassium channels"/>
    <property type="match status" value="1"/>
</dbReference>
<dbReference type="InterPro" id="IPR013099">
    <property type="entry name" value="K_chnl_dom"/>
</dbReference>
<evidence type="ECO:0000256" key="5">
    <source>
        <dbReference type="ARBA" id="ARBA00022826"/>
    </source>
</evidence>
<evidence type="ECO:0000256" key="3">
    <source>
        <dbReference type="ARBA" id="ARBA00022538"/>
    </source>
</evidence>
<feature type="compositionally biased region" description="Polar residues" evidence="12">
    <location>
        <begin position="629"/>
        <end position="644"/>
    </location>
</feature>
<keyword evidence="9 13" id="KW-0472">Membrane</keyword>
<dbReference type="InterPro" id="IPR003148">
    <property type="entry name" value="RCK_N"/>
</dbReference>
<evidence type="ECO:0000256" key="13">
    <source>
        <dbReference type="SAM" id="Phobius"/>
    </source>
</evidence>
<comment type="caution">
    <text evidence="15">The sequence shown here is derived from an EMBL/GenBank/DDBJ whole genome shotgun (WGS) entry which is preliminary data.</text>
</comment>
<feature type="transmembrane region" description="Helical" evidence="13">
    <location>
        <begin position="162"/>
        <end position="182"/>
    </location>
</feature>
<dbReference type="Gene3D" id="3.40.50.720">
    <property type="entry name" value="NAD(P)-binding Rossmann-like Domain"/>
    <property type="match status" value="1"/>
</dbReference>
<feature type="region of interest" description="Disordered" evidence="12">
    <location>
        <begin position="598"/>
        <end position="649"/>
    </location>
</feature>
<feature type="domain" description="RCK N-terminal" evidence="14">
    <location>
        <begin position="326"/>
        <end position="462"/>
    </location>
</feature>
<evidence type="ECO:0000256" key="6">
    <source>
        <dbReference type="ARBA" id="ARBA00022958"/>
    </source>
</evidence>
<comment type="catalytic activity">
    <reaction evidence="11">
        <text>K(+)(in) = K(+)(out)</text>
        <dbReference type="Rhea" id="RHEA:29463"/>
        <dbReference type="ChEBI" id="CHEBI:29103"/>
    </reaction>
</comment>
<dbReference type="Proteomes" id="UP001642483">
    <property type="component" value="Unassembled WGS sequence"/>
</dbReference>
<protein>
    <recommendedName>
        <fullName evidence="14">RCK N-terminal domain-containing protein</fullName>
    </recommendedName>
</protein>
<feature type="transmembrane region" description="Helical" evidence="13">
    <location>
        <begin position="62"/>
        <end position="81"/>
    </location>
</feature>
<feature type="transmembrane region" description="Helical" evidence="13">
    <location>
        <begin position="279"/>
        <end position="297"/>
    </location>
</feature>
<keyword evidence="6" id="KW-0630">Potassium</keyword>
<evidence type="ECO:0000256" key="4">
    <source>
        <dbReference type="ARBA" id="ARBA00022692"/>
    </source>
</evidence>
<evidence type="ECO:0000313" key="15">
    <source>
        <dbReference type="EMBL" id="CAK8690806.1"/>
    </source>
</evidence>
<dbReference type="InterPro" id="IPR047871">
    <property type="entry name" value="K_chnl_Slo-like"/>
</dbReference>
<evidence type="ECO:0000313" key="16">
    <source>
        <dbReference type="Proteomes" id="UP001642483"/>
    </source>
</evidence>
<evidence type="ECO:0000259" key="14">
    <source>
        <dbReference type="PROSITE" id="PS51201"/>
    </source>
</evidence>
<evidence type="ECO:0000256" key="8">
    <source>
        <dbReference type="ARBA" id="ARBA00023065"/>
    </source>
</evidence>
<sequence length="1187" mass="135134">MDSETLLRGMQKTQSQIDERPSSQSMQRNGMDLKLFVTESTFAERLRYYFIKNQTTSLRIRLLKFTIKILTVVLYFVRASMDNVRLTGGFPDYGWCASALTGTNDTWIHQNQYQFSWQPIIWVRRNIIIWHIQVVFAVVSFALEIINTYAQYKGNLAQQLVSITWFLEVFCSVPFIITIFWGEIRCVFVPVFLNIWLARSGLEKMINDLHRAAHKQQSAMFNQVFILISILVCLFVTCICGVEHLERAGSKKTWDLFDAFWFVVVTFSTVGYGDFSPTIWPSRLLVIVIIIVALGILPSQIEQLSFIWSEGKRHGGEYSRQRAKTEKHVVVCATDLRMDVILDFLNEFYAHSTLQKYYVVLLSPSELDGPLERFLQVPIWAERVIYIRGSVLRDTDLTRVKMDAAEACFILTSRQEVDRLAADEKTILRAMAVKDFAPSCSLYVQILRPESMVHVQFADRVICDEELKHVLLAMNSYIPGISTLITLLAHTSKGQEGENLNSIWKMEFGKSAGNEIYSVVAVNSKFFGEFVGCKFSNAAMMAHSKWGATMFAAERDDEIRLNPGNDFIIDPEDRLFYICLTQEEDALIVGRNKKSEEKRHSIQITVETTDGGKQGNDSTTRNDIRKQSEQYSADISTTPTLSTLDQEKETSSTMGCTKIGFPPVSPYVGYNTPTMCHILMKKAKPCCMRLDRSCEHCHLTSALHYKWPNPPIIVSAEFASQSLFNVMVPLRAYHKSKSALHPIVFLLEHSPESIFLNAISCFPMVYYMLGGMSGLDALLHAGVTRAHTVIIMDRETSMYADEAYMADSRQLVATQTMYRLFPEIRTCLELTHASNMRFMHFEPLDRGIDADEFRKEREKEKSCSLPYLFREAFASGKVFSSSMLDTLLYQSFIKDYLTTLLRIMLGLQYTAGSGHLDTYKVTEKDEGKTYHDIFRVLSKRWGCVVLGIYRFKDKPQPALSSKVFSYNARRQLSLSVATALGSFRSSNPESKSDNPLEEFSTEVHKKRKNLSINNVKQSLKAKFSGSKRTSLRGLHLMNSNKSERQKLDEIIQYRMEELGLVDETYQRSLENKQTTNEKFGYILLNPAPDVALEAGDTLYIISPEKNVGESRSSSCLSDTTLIDDGVFNTSNSNSSQNPPPRGSESSIRRKDHFQANRGIIAIEEESNDSERESVESFLDNDEITAEV</sequence>
<dbReference type="PANTHER" id="PTHR10027">
    <property type="entry name" value="CALCIUM-ACTIVATED POTASSIUM CHANNEL ALPHA CHAIN"/>
    <property type="match status" value="1"/>
</dbReference>
<dbReference type="Pfam" id="PF22614">
    <property type="entry name" value="Slo-like_RCK"/>
    <property type="match status" value="2"/>
</dbReference>
<proteinExistence type="predicted"/>
<keyword evidence="8" id="KW-0406">Ion transport</keyword>
<feature type="region of interest" description="Disordered" evidence="12">
    <location>
        <begin position="1126"/>
        <end position="1187"/>
    </location>
</feature>
<evidence type="ECO:0000256" key="12">
    <source>
        <dbReference type="SAM" id="MobiDB-lite"/>
    </source>
</evidence>
<keyword evidence="10" id="KW-0407">Ion channel</keyword>
<organism evidence="15 16">
    <name type="scientific">Clavelina lepadiformis</name>
    <name type="common">Light-bulb sea squirt</name>
    <name type="synonym">Ascidia lepadiformis</name>
    <dbReference type="NCBI Taxonomy" id="159417"/>
    <lineage>
        <taxon>Eukaryota</taxon>
        <taxon>Metazoa</taxon>
        <taxon>Chordata</taxon>
        <taxon>Tunicata</taxon>
        <taxon>Ascidiacea</taxon>
        <taxon>Aplousobranchia</taxon>
        <taxon>Clavelinidae</taxon>
        <taxon>Clavelina</taxon>
    </lineage>
</organism>
<reference evidence="15 16" key="1">
    <citation type="submission" date="2024-02" db="EMBL/GenBank/DDBJ databases">
        <authorList>
            <person name="Daric V."/>
            <person name="Darras S."/>
        </authorList>
    </citation>
    <scope>NUCLEOTIDE SEQUENCE [LARGE SCALE GENOMIC DNA]</scope>
</reference>
<gene>
    <name evidence="15" type="ORF">CVLEPA_LOCUS23375</name>
</gene>
<comment type="subcellular location">
    <subcellularLocation>
        <location evidence="1">Membrane</location>
        <topology evidence="1">Multi-pass membrane protein</topology>
    </subcellularLocation>
</comment>
<feature type="compositionally biased region" description="Acidic residues" evidence="12">
    <location>
        <begin position="1178"/>
        <end position="1187"/>
    </location>
</feature>
<feature type="transmembrane region" description="Helical" evidence="13">
    <location>
        <begin position="127"/>
        <end position="150"/>
    </location>
</feature>
<evidence type="ECO:0000256" key="10">
    <source>
        <dbReference type="ARBA" id="ARBA00023303"/>
    </source>
</evidence>
<evidence type="ECO:0000256" key="11">
    <source>
        <dbReference type="ARBA" id="ARBA00034430"/>
    </source>
</evidence>
<keyword evidence="5" id="KW-0631">Potassium channel</keyword>
<accession>A0ABP0GG97</accession>
<feature type="compositionally biased region" description="Polar residues" evidence="12">
    <location>
        <begin position="11"/>
        <end position="26"/>
    </location>
</feature>
<keyword evidence="2" id="KW-0813">Transport</keyword>
<dbReference type="InterPro" id="IPR003929">
    <property type="entry name" value="K_chnl_BK_asu"/>
</dbReference>
<feature type="transmembrane region" description="Helical" evidence="13">
    <location>
        <begin position="224"/>
        <end position="242"/>
    </location>
</feature>
<keyword evidence="3" id="KW-0633">Potassium transport</keyword>
<dbReference type="PANTHER" id="PTHR10027:SF10">
    <property type="entry name" value="SLOWPOKE 2, ISOFORM D"/>
    <property type="match status" value="1"/>
</dbReference>
<keyword evidence="4 13" id="KW-0812">Transmembrane</keyword>
<feature type="region of interest" description="Disordered" evidence="12">
    <location>
        <begin position="1"/>
        <end position="26"/>
    </location>
</feature>
<keyword evidence="7 13" id="KW-1133">Transmembrane helix</keyword>
<dbReference type="Pfam" id="PF07885">
    <property type="entry name" value="Ion_trans_2"/>
    <property type="match status" value="1"/>
</dbReference>
<dbReference type="EMBL" id="CAWYQH010000119">
    <property type="protein sequence ID" value="CAK8690806.1"/>
    <property type="molecule type" value="Genomic_DNA"/>
</dbReference>